<sequence length="150" mass="17358">MEAAAQSRKEKLAALRKRKADEDAGMVSRDAAKPRNMDDDEGMDEGLLIKRSFRNYDPKNRQMKKTAAGQGIEDTVEQAVEGLQERVLKEDEAKRQEELDLLNIAPKRPNWDLKRDLKKRLGKVERKDKETILVLIRASTDDQRRFNRLP</sequence>
<evidence type="ECO:0000313" key="3">
    <source>
        <dbReference type="Proteomes" id="UP000027361"/>
    </source>
</evidence>
<dbReference type="InParanoid" id="A0A066WRJ2"/>
<dbReference type="OMA" id="PEDDAQM"/>
<organism evidence="2 3">
    <name type="scientific">Tilletiaria anomala (strain ATCC 24038 / CBS 436.72 / UBC 951)</name>
    <dbReference type="NCBI Taxonomy" id="1037660"/>
    <lineage>
        <taxon>Eukaryota</taxon>
        <taxon>Fungi</taxon>
        <taxon>Dikarya</taxon>
        <taxon>Basidiomycota</taxon>
        <taxon>Ustilaginomycotina</taxon>
        <taxon>Exobasidiomycetes</taxon>
        <taxon>Georgefischeriales</taxon>
        <taxon>Tilletiariaceae</taxon>
        <taxon>Tilletiaria</taxon>
    </lineage>
</organism>
<dbReference type="PANTHER" id="PTHR31551:SF1">
    <property type="entry name" value="COILED-COIL DOMAIN-CONTAINING PROTEIN 12"/>
    <property type="match status" value="1"/>
</dbReference>
<dbReference type="Proteomes" id="UP000027361">
    <property type="component" value="Unassembled WGS sequence"/>
</dbReference>
<evidence type="ECO:0008006" key="4">
    <source>
        <dbReference type="Google" id="ProtNLM"/>
    </source>
</evidence>
<dbReference type="RefSeq" id="XP_013246119.1">
    <property type="nucleotide sequence ID" value="XM_013390665.1"/>
</dbReference>
<dbReference type="GO" id="GO:0071014">
    <property type="term" value="C:post-mRNA release spliceosomal complex"/>
    <property type="evidence" value="ECO:0007669"/>
    <property type="project" value="TreeGrafter"/>
</dbReference>
<dbReference type="FunCoup" id="A0A066WRJ2">
    <property type="interactions" value="293"/>
</dbReference>
<dbReference type="AlphaFoldDB" id="A0A066WRJ2"/>
<dbReference type="HOGENOM" id="CLU_091076_1_1_1"/>
<dbReference type="STRING" id="1037660.A0A066WRJ2"/>
<keyword evidence="3" id="KW-1185">Reference proteome</keyword>
<evidence type="ECO:0000313" key="2">
    <source>
        <dbReference type="EMBL" id="KDN53280.1"/>
    </source>
</evidence>
<dbReference type="Pfam" id="PF08315">
    <property type="entry name" value="cwf18"/>
    <property type="match status" value="1"/>
</dbReference>
<evidence type="ECO:0000256" key="1">
    <source>
        <dbReference type="SAM" id="MobiDB-lite"/>
    </source>
</evidence>
<accession>A0A066WRJ2</accession>
<reference evidence="2 3" key="1">
    <citation type="submission" date="2014-05" db="EMBL/GenBank/DDBJ databases">
        <title>Draft genome sequence of a rare smut relative, Tilletiaria anomala UBC 951.</title>
        <authorList>
            <consortium name="DOE Joint Genome Institute"/>
            <person name="Toome M."/>
            <person name="Kuo A."/>
            <person name="Henrissat B."/>
            <person name="Lipzen A."/>
            <person name="Tritt A."/>
            <person name="Yoshinaga Y."/>
            <person name="Zane M."/>
            <person name="Barry K."/>
            <person name="Grigoriev I.V."/>
            <person name="Spatafora J.W."/>
            <person name="Aimea M.C."/>
        </authorList>
    </citation>
    <scope>NUCLEOTIDE SEQUENCE [LARGE SCALE GENOMIC DNA]</scope>
    <source>
        <strain evidence="2 3">UBC 951</strain>
    </source>
</reference>
<proteinExistence type="predicted"/>
<dbReference type="EMBL" id="JMSN01000003">
    <property type="protein sequence ID" value="KDN53280.1"/>
    <property type="molecule type" value="Genomic_DNA"/>
</dbReference>
<comment type="caution">
    <text evidence="2">The sequence shown here is derived from an EMBL/GenBank/DDBJ whole genome shotgun (WGS) entry which is preliminary data.</text>
</comment>
<dbReference type="PANTHER" id="PTHR31551">
    <property type="entry name" value="PRE-MRNA-SPLICING FACTOR CWF18"/>
    <property type="match status" value="1"/>
</dbReference>
<dbReference type="GO" id="GO:0005684">
    <property type="term" value="C:U2-type spliceosomal complex"/>
    <property type="evidence" value="ECO:0007669"/>
    <property type="project" value="TreeGrafter"/>
</dbReference>
<dbReference type="GeneID" id="25267983"/>
<protein>
    <recommendedName>
        <fullName evidence="4">mRNA splicing factor</fullName>
    </recommendedName>
</protein>
<dbReference type="OrthoDB" id="10261348at2759"/>
<dbReference type="InterPro" id="IPR013169">
    <property type="entry name" value="mRNA_splic_Cwf18-like"/>
</dbReference>
<gene>
    <name evidence="2" type="ORF">K437DRAFT_97238</name>
</gene>
<name>A0A066WRJ2_TILAU</name>
<feature type="region of interest" description="Disordered" evidence="1">
    <location>
        <begin position="1"/>
        <end position="73"/>
    </location>
</feature>